<dbReference type="CDD" id="cd00118">
    <property type="entry name" value="LysM"/>
    <property type="match status" value="1"/>
</dbReference>
<organism evidence="4 5">
    <name type="scientific">Azohydromonas lata</name>
    <dbReference type="NCBI Taxonomy" id="45677"/>
    <lineage>
        <taxon>Bacteria</taxon>
        <taxon>Pseudomonadati</taxon>
        <taxon>Pseudomonadota</taxon>
        <taxon>Betaproteobacteria</taxon>
        <taxon>Burkholderiales</taxon>
        <taxon>Sphaerotilaceae</taxon>
        <taxon>Azohydromonas</taxon>
    </lineage>
</organism>
<feature type="compositionally biased region" description="Low complexity" evidence="2">
    <location>
        <begin position="175"/>
        <end position="198"/>
    </location>
</feature>
<dbReference type="RefSeq" id="WP_322466876.1">
    <property type="nucleotide sequence ID" value="NZ_JAXOJX010000037.1"/>
</dbReference>
<comment type="caution">
    <text evidence="4">The sequence shown here is derived from an EMBL/GenBank/DDBJ whole genome shotgun (WGS) entry which is preliminary data.</text>
</comment>
<dbReference type="CDD" id="cd12797">
    <property type="entry name" value="M23_peptidase"/>
    <property type="match status" value="1"/>
</dbReference>
<dbReference type="Proteomes" id="UP001293718">
    <property type="component" value="Unassembled WGS sequence"/>
</dbReference>
<dbReference type="Gene3D" id="2.70.70.10">
    <property type="entry name" value="Glucose Permease (Domain IIA)"/>
    <property type="match status" value="1"/>
</dbReference>
<evidence type="ECO:0000259" key="3">
    <source>
        <dbReference type="PROSITE" id="PS51782"/>
    </source>
</evidence>
<dbReference type="InterPro" id="IPR036779">
    <property type="entry name" value="LysM_dom_sf"/>
</dbReference>
<keyword evidence="5" id="KW-1185">Reference proteome</keyword>
<comment type="similarity">
    <text evidence="1">Belongs to the E.coli NlpD/Haemophilus LppB family.</text>
</comment>
<feature type="region of interest" description="Disordered" evidence="2">
    <location>
        <begin position="175"/>
        <end position="208"/>
    </location>
</feature>
<dbReference type="PANTHER" id="PTHR21666:SF263">
    <property type="entry name" value="MUREIN HYDROLASE ACTIVATOR NLPD"/>
    <property type="match status" value="1"/>
</dbReference>
<feature type="domain" description="LysM" evidence="3">
    <location>
        <begin position="71"/>
        <end position="115"/>
    </location>
</feature>
<dbReference type="PROSITE" id="PS51782">
    <property type="entry name" value="LYSM"/>
    <property type="match status" value="1"/>
</dbReference>
<dbReference type="InterPro" id="IPR016047">
    <property type="entry name" value="M23ase_b-sheet_dom"/>
</dbReference>
<dbReference type="Pfam" id="PF01476">
    <property type="entry name" value="LysM"/>
    <property type="match status" value="1"/>
</dbReference>
<protein>
    <submittedName>
        <fullName evidence="4">Peptidoglycan DD-metalloendopeptidase family protein</fullName>
    </submittedName>
</protein>
<dbReference type="PROSITE" id="PS51257">
    <property type="entry name" value="PROKAR_LIPOPROTEIN"/>
    <property type="match status" value="1"/>
</dbReference>
<dbReference type="EMBL" id="JAXOJX010000037">
    <property type="protein sequence ID" value="MDZ5458994.1"/>
    <property type="molecule type" value="Genomic_DNA"/>
</dbReference>
<dbReference type="PANTHER" id="PTHR21666">
    <property type="entry name" value="PEPTIDASE-RELATED"/>
    <property type="match status" value="1"/>
</dbReference>
<dbReference type="InterPro" id="IPR050570">
    <property type="entry name" value="Cell_wall_metabolism_enzyme"/>
</dbReference>
<feature type="region of interest" description="Disordered" evidence="2">
    <location>
        <begin position="121"/>
        <end position="143"/>
    </location>
</feature>
<gene>
    <name evidence="4" type="ORF">SM757_20655</name>
</gene>
<evidence type="ECO:0000313" key="5">
    <source>
        <dbReference type="Proteomes" id="UP001293718"/>
    </source>
</evidence>
<reference evidence="4 5" key="1">
    <citation type="submission" date="2023-11" db="EMBL/GenBank/DDBJ databases">
        <title>Draft genome of Azohydromonas lata strain H1 (DSM1123), a polyhydroxyalkanoate producer.</title>
        <authorList>
            <person name="Traversa D."/>
            <person name="D'Addabbo P."/>
            <person name="Pazzani C."/>
            <person name="Manzari C."/>
            <person name="Chiara M."/>
            <person name="Scrascia M."/>
        </authorList>
    </citation>
    <scope>NUCLEOTIDE SEQUENCE [LARGE SCALE GENOMIC DNA]</scope>
    <source>
        <strain evidence="4 5">H1</strain>
    </source>
</reference>
<accession>A0ABU5IJC3</accession>
<evidence type="ECO:0000256" key="2">
    <source>
        <dbReference type="SAM" id="MobiDB-lite"/>
    </source>
</evidence>
<dbReference type="InterPro" id="IPR011055">
    <property type="entry name" value="Dup_hybrid_motif"/>
</dbReference>
<evidence type="ECO:0000313" key="4">
    <source>
        <dbReference type="EMBL" id="MDZ5458994.1"/>
    </source>
</evidence>
<dbReference type="SUPFAM" id="SSF51261">
    <property type="entry name" value="Duplicated hybrid motif"/>
    <property type="match status" value="1"/>
</dbReference>
<dbReference type="InterPro" id="IPR018392">
    <property type="entry name" value="LysM"/>
</dbReference>
<dbReference type="Pfam" id="PF01551">
    <property type="entry name" value="Peptidase_M23"/>
    <property type="match status" value="1"/>
</dbReference>
<evidence type="ECO:0000256" key="1">
    <source>
        <dbReference type="ARBA" id="ARBA00038420"/>
    </source>
</evidence>
<dbReference type="Gene3D" id="3.10.350.10">
    <property type="entry name" value="LysM domain"/>
    <property type="match status" value="1"/>
</dbReference>
<dbReference type="SMART" id="SM00257">
    <property type="entry name" value="LysM"/>
    <property type="match status" value="1"/>
</dbReference>
<name>A0ABU5IJC3_9BURK</name>
<sequence>MSSISWRGAWAVAAGVSTVLIVGCASPTQQAPVEDRARTPVRPQSTAPAPVAVPEVPVKPLRGIENAGKPGYYTVRPGDTLIRIGLENGQSWKDLARWNGIDNANLIEVGEVVRVVPPNVDPTAVASRPVNSSRVESRPLDAKPAASASAAASGASASSSASASSPAGAASTAAPVTAAATPSDTASAAPTPAAPARETAAKDPDDNINWIWPAGGSVSSAFDDSRNKGISISGKAGDPVVAAADGRVVYAGSGLRGYGNLVIVKHNNTYLTAYAHNQTLLVKEDQVVKRGQRIAEMGSSDASRVQLHFEIRKQGKPIDPTRLLPPR</sequence>
<proteinExistence type="inferred from homology"/>